<dbReference type="Proteomes" id="UP001358586">
    <property type="component" value="Chromosome 13"/>
</dbReference>
<protein>
    <submittedName>
        <fullName evidence="3">Uncharacterized protein</fullName>
    </submittedName>
</protein>
<organism evidence="3 4">
    <name type="scientific">Gossypium arboreum</name>
    <name type="common">Tree cotton</name>
    <name type="synonym">Gossypium nanking</name>
    <dbReference type="NCBI Taxonomy" id="29729"/>
    <lineage>
        <taxon>Eukaryota</taxon>
        <taxon>Viridiplantae</taxon>
        <taxon>Streptophyta</taxon>
        <taxon>Embryophyta</taxon>
        <taxon>Tracheophyta</taxon>
        <taxon>Spermatophyta</taxon>
        <taxon>Magnoliopsida</taxon>
        <taxon>eudicotyledons</taxon>
        <taxon>Gunneridae</taxon>
        <taxon>Pentapetalae</taxon>
        <taxon>rosids</taxon>
        <taxon>malvids</taxon>
        <taxon>Malvales</taxon>
        <taxon>Malvaceae</taxon>
        <taxon>Malvoideae</taxon>
        <taxon>Gossypium</taxon>
    </lineage>
</organism>
<accession>A0ABR0MGC6</accession>
<feature type="region of interest" description="Disordered" evidence="2">
    <location>
        <begin position="66"/>
        <end position="100"/>
    </location>
</feature>
<gene>
    <name evidence="3" type="ORF">PVK06_047860</name>
</gene>
<evidence type="ECO:0000313" key="4">
    <source>
        <dbReference type="Proteomes" id="UP001358586"/>
    </source>
</evidence>
<feature type="compositionally biased region" description="Polar residues" evidence="2">
    <location>
        <begin position="70"/>
        <end position="80"/>
    </location>
</feature>
<evidence type="ECO:0000256" key="1">
    <source>
        <dbReference type="SAM" id="Coils"/>
    </source>
</evidence>
<evidence type="ECO:0000256" key="2">
    <source>
        <dbReference type="SAM" id="MobiDB-lite"/>
    </source>
</evidence>
<keyword evidence="1" id="KW-0175">Coiled coil</keyword>
<sequence>MANNGVTSSLQQDVDVLQQKIVKIQRELSQLNAKLHAKLEAIFKDFKDQLMGELQYELQPLFEQYLGHPNPTTSNATTSAKVLESLRPSTSRDKGKEKLV</sequence>
<evidence type="ECO:0000313" key="3">
    <source>
        <dbReference type="EMBL" id="KAK5771632.1"/>
    </source>
</evidence>
<dbReference type="EMBL" id="JARKNE010000013">
    <property type="protein sequence ID" value="KAK5771632.1"/>
    <property type="molecule type" value="Genomic_DNA"/>
</dbReference>
<name>A0ABR0MGC6_GOSAR</name>
<comment type="caution">
    <text evidence="3">The sequence shown here is derived from an EMBL/GenBank/DDBJ whole genome shotgun (WGS) entry which is preliminary data.</text>
</comment>
<reference evidence="3 4" key="1">
    <citation type="submission" date="2023-03" db="EMBL/GenBank/DDBJ databases">
        <title>WGS of Gossypium arboreum.</title>
        <authorList>
            <person name="Yu D."/>
        </authorList>
    </citation>
    <scope>NUCLEOTIDE SEQUENCE [LARGE SCALE GENOMIC DNA]</scope>
    <source>
        <tissue evidence="3">Leaf</tissue>
    </source>
</reference>
<feature type="coiled-coil region" evidence="1">
    <location>
        <begin position="7"/>
        <end position="41"/>
    </location>
</feature>
<feature type="compositionally biased region" description="Basic and acidic residues" evidence="2">
    <location>
        <begin position="90"/>
        <end position="100"/>
    </location>
</feature>
<keyword evidence="4" id="KW-1185">Reference proteome</keyword>
<proteinExistence type="predicted"/>